<evidence type="ECO:0000313" key="2">
    <source>
        <dbReference type="Proteomes" id="UP000678679"/>
    </source>
</evidence>
<reference evidence="1 2" key="1">
    <citation type="submission" date="2021-05" db="EMBL/GenBank/DDBJ databases">
        <title>Comparative genomic studies on the polysaccharide-degrading batcterial strains of the Flammeovirga genus.</title>
        <authorList>
            <person name="Zewei F."/>
            <person name="Zheng Z."/>
            <person name="Yu L."/>
            <person name="Ruyue G."/>
            <person name="Yanhong M."/>
            <person name="Yuanyuan C."/>
            <person name="Jingyan G."/>
            <person name="Wenjun H."/>
        </authorList>
    </citation>
    <scope>NUCLEOTIDE SEQUENCE [LARGE SCALE GENOMIC DNA]</scope>
    <source>
        <strain evidence="1 2">NBRC:100898</strain>
    </source>
</reference>
<organism evidence="1 2">
    <name type="scientific">Flammeovirga yaeyamensis</name>
    <dbReference type="NCBI Taxonomy" id="367791"/>
    <lineage>
        <taxon>Bacteria</taxon>
        <taxon>Pseudomonadati</taxon>
        <taxon>Bacteroidota</taxon>
        <taxon>Cytophagia</taxon>
        <taxon>Cytophagales</taxon>
        <taxon>Flammeovirgaceae</taxon>
        <taxon>Flammeovirga</taxon>
    </lineage>
</organism>
<protein>
    <submittedName>
        <fullName evidence="1">Phage portal protein</fullName>
    </submittedName>
</protein>
<name>A0AAX1N9W2_9BACT</name>
<keyword evidence="2" id="KW-1185">Reference proteome</keyword>
<dbReference type="RefSeq" id="WP_066209104.1">
    <property type="nucleotide sequence ID" value="NZ_CP076132.1"/>
</dbReference>
<dbReference type="KEGG" id="fya:KMW28_06470"/>
<accession>A0AAX1N9W2</accession>
<gene>
    <name evidence="1" type="ORF">KMW28_06470</name>
</gene>
<dbReference type="AlphaFoldDB" id="A0AAX1N9W2"/>
<dbReference type="EMBL" id="CP076132">
    <property type="protein sequence ID" value="QWG03221.1"/>
    <property type="molecule type" value="Genomic_DNA"/>
</dbReference>
<proteinExistence type="predicted"/>
<dbReference type="Proteomes" id="UP000678679">
    <property type="component" value="Chromosome 1"/>
</dbReference>
<evidence type="ECO:0000313" key="1">
    <source>
        <dbReference type="EMBL" id="QWG03221.1"/>
    </source>
</evidence>
<sequence length="83" mass="9093">MDENMIAMQFANAINTAEDENQIAQMMQSAFMMLQGMNLPAENVKEIAGKVADFLSTVEVEEGSQPAKNKAKAVETLQELLNS</sequence>